<feature type="domain" description="Ricin B lectin" evidence="6">
    <location>
        <begin position="418"/>
        <end position="549"/>
    </location>
</feature>
<dbReference type="InterPro" id="IPR051008">
    <property type="entry name" value="Telomere_Capping_Maintenance"/>
</dbReference>
<organism evidence="7 8">
    <name type="scientific">Alcanivorax quisquiliarum</name>
    <dbReference type="NCBI Taxonomy" id="2933565"/>
    <lineage>
        <taxon>Bacteria</taxon>
        <taxon>Pseudomonadati</taxon>
        <taxon>Pseudomonadota</taxon>
        <taxon>Gammaproteobacteria</taxon>
        <taxon>Oceanospirillales</taxon>
        <taxon>Alcanivoracaceae</taxon>
        <taxon>Alcanivorax</taxon>
    </lineage>
</organism>
<evidence type="ECO:0000313" key="7">
    <source>
        <dbReference type="EMBL" id="MCK0537741.1"/>
    </source>
</evidence>
<evidence type="ECO:0000256" key="3">
    <source>
        <dbReference type="ARBA" id="ARBA00022989"/>
    </source>
</evidence>
<dbReference type="PANTHER" id="PTHR35518:SF2">
    <property type="entry name" value="MAINTENANCE OF TELOMERE CAPPING PROTEIN 6"/>
    <property type="match status" value="1"/>
</dbReference>
<evidence type="ECO:0000256" key="5">
    <source>
        <dbReference type="SAM" id="SignalP"/>
    </source>
</evidence>
<dbReference type="EMBL" id="JALKII010000004">
    <property type="protein sequence ID" value="MCK0537741.1"/>
    <property type="molecule type" value="Genomic_DNA"/>
</dbReference>
<feature type="chain" id="PRO_5047489487" evidence="5">
    <location>
        <begin position="20"/>
        <end position="549"/>
    </location>
</feature>
<name>A0ABT0E7D4_9GAMM</name>
<accession>A0ABT0E7D4</accession>
<evidence type="ECO:0000256" key="2">
    <source>
        <dbReference type="ARBA" id="ARBA00022692"/>
    </source>
</evidence>
<keyword evidence="3" id="KW-1133">Transmembrane helix</keyword>
<evidence type="ECO:0000256" key="1">
    <source>
        <dbReference type="ARBA" id="ARBA00004370"/>
    </source>
</evidence>
<gene>
    <name evidence="7" type="ORF">MU846_08465</name>
</gene>
<keyword evidence="4" id="KW-0472">Membrane</keyword>
<dbReference type="InterPro" id="IPR016186">
    <property type="entry name" value="C-type_lectin-like/link_sf"/>
</dbReference>
<dbReference type="Pfam" id="PF00652">
    <property type="entry name" value="Ricin_B_lectin"/>
    <property type="match status" value="1"/>
</dbReference>
<dbReference type="SUPFAM" id="SSF50370">
    <property type="entry name" value="Ricin B-like lectins"/>
    <property type="match status" value="1"/>
</dbReference>
<dbReference type="Proteomes" id="UP001165524">
    <property type="component" value="Unassembled WGS sequence"/>
</dbReference>
<dbReference type="SMART" id="SM00458">
    <property type="entry name" value="RICIN"/>
    <property type="match status" value="1"/>
</dbReference>
<comment type="caution">
    <text evidence="7">The sequence shown here is derived from an EMBL/GenBank/DDBJ whole genome shotgun (WGS) entry which is preliminary data.</text>
</comment>
<reference evidence="7" key="1">
    <citation type="submission" date="2022-04" db="EMBL/GenBank/DDBJ databases">
        <title>Alcanivorax sp. CY1518 draft genome sequence.</title>
        <authorList>
            <person name="Zhao G."/>
            <person name="An M."/>
        </authorList>
    </citation>
    <scope>NUCLEOTIDE SEQUENCE</scope>
    <source>
        <strain evidence="7">CY1518</strain>
    </source>
</reference>
<dbReference type="Gene3D" id="3.10.100.10">
    <property type="entry name" value="Mannose-Binding Protein A, subunit A"/>
    <property type="match status" value="1"/>
</dbReference>
<dbReference type="Gene3D" id="2.80.10.50">
    <property type="match status" value="2"/>
</dbReference>
<dbReference type="PROSITE" id="PS50007">
    <property type="entry name" value="PIPLC_X_DOMAIN"/>
    <property type="match status" value="1"/>
</dbReference>
<keyword evidence="5" id="KW-0732">Signal</keyword>
<dbReference type="CDD" id="cd00161">
    <property type="entry name" value="beta-trefoil_Ricin-like"/>
    <property type="match status" value="1"/>
</dbReference>
<evidence type="ECO:0000259" key="6">
    <source>
        <dbReference type="SMART" id="SM00458"/>
    </source>
</evidence>
<dbReference type="PROSITE" id="PS50231">
    <property type="entry name" value="RICIN_B_LECTIN"/>
    <property type="match status" value="1"/>
</dbReference>
<dbReference type="Pfam" id="PF26178">
    <property type="entry name" value="PI-PLC_cat"/>
    <property type="match status" value="1"/>
</dbReference>
<dbReference type="Gene3D" id="3.20.20.190">
    <property type="entry name" value="Phosphatidylinositol (PI) phosphodiesterase"/>
    <property type="match status" value="1"/>
</dbReference>
<sequence>MKRIFITMALCLLGTAALATPVEDFRNSWNYEALTHQRALEMSEPLGQTSFQFTHNSYNSVAYQNLGSYWDPNQQISVVDQLDIGIRALELDVHWAYGKLILCHGTSSHTGCSTFDRHFEDGIKEIATWLERAENQDQVILIYIEDHLDSAHDQAVDILEQHLGDRIYRPGSCRTLPMDITRAEMINDGKQVLLIGGDCSTSRWAETVFDYGFPTGNDSFAAYPVCTISGRTQQFVQTNLVRIFEDGTNLSATFGNPPPPITPQRMAEAMQCNIGIVGLDHLVPFDSRLAAAVWSWGENEPNNAGGNEHCAEQRADGRFNDIPCQQLRRAACLADTGDWAVTSTAVSWPQAEAACAAEFGSTYQFDVPRNGYSNQQLKEAREALSVSAVWLNYSDLANEGEWLPWDYPDVQPPEPPAVPVWRKLRNDHGRCLDLEDRSTADGTQIHQWSCHGADSQMWWQDPQGRLRAMTAPDKCADVSNSGTSEGTRIVLWPCHDGDNQRWERGASNSFRPAHAPHRALDIRNPLWGNGRRAHLWTFHGGKSQRWSWD</sequence>
<dbReference type="SUPFAM" id="SSF56436">
    <property type="entry name" value="C-type lectin-like"/>
    <property type="match status" value="1"/>
</dbReference>
<proteinExistence type="predicted"/>
<dbReference type="PANTHER" id="PTHR35518">
    <property type="entry name" value="MAINTENANCE OF TELOMOERE CAPPING"/>
    <property type="match status" value="1"/>
</dbReference>
<keyword evidence="8" id="KW-1185">Reference proteome</keyword>
<dbReference type="RefSeq" id="WP_246951634.1">
    <property type="nucleotide sequence ID" value="NZ_JALKII010000004.1"/>
</dbReference>
<evidence type="ECO:0000256" key="4">
    <source>
        <dbReference type="ARBA" id="ARBA00023136"/>
    </source>
</evidence>
<dbReference type="InterPro" id="IPR035992">
    <property type="entry name" value="Ricin_B-like_lectins"/>
</dbReference>
<dbReference type="InterPro" id="IPR017946">
    <property type="entry name" value="PLC-like_Pdiesterase_TIM-brl"/>
</dbReference>
<dbReference type="SUPFAM" id="SSF51695">
    <property type="entry name" value="PLC-like phosphodiesterases"/>
    <property type="match status" value="1"/>
</dbReference>
<dbReference type="InterPro" id="IPR000772">
    <property type="entry name" value="Ricin_B_lectin"/>
</dbReference>
<evidence type="ECO:0000313" key="8">
    <source>
        <dbReference type="Proteomes" id="UP001165524"/>
    </source>
</evidence>
<feature type="signal peptide" evidence="5">
    <location>
        <begin position="1"/>
        <end position="19"/>
    </location>
</feature>
<keyword evidence="2" id="KW-0812">Transmembrane</keyword>
<comment type="subcellular location">
    <subcellularLocation>
        <location evidence="1">Membrane</location>
    </subcellularLocation>
</comment>
<dbReference type="InterPro" id="IPR016187">
    <property type="entry name" value="CTDL_fold"/>
</dbReference>
<protein>
    <submittedName>
        <fullName evidence="7">Phosphatidylinositol-specific phospholipase C domain-containing protein</fullName>
    </submittedName>
</protein>